<dbReference type="SUPFAM" id="SSF52540">
    <property type="entry name" value="P-loop containing nucleoside triphosphate hydrolases"/>
    <property type="match status" value="1"/>
</dbReference>
<comment type="caution">
    <text evidence="2">The sequence shown here is derived from an EMBL/GenBank/DDBJ whole genome shotgun (WGS) entry which is preliminary data.</text>
</comment>
<protein>
    <submittedName>
        <fullName evidence="2">DUF853 family protein</fullName>
    </submittedName>
</protein>
<sequence>MEAKEKFIQSIKSGYTSKGDSIVLGAGVLNNEILADAQVAIPLATLNRHGLIAGATGTGKTKTLQILSECLSDKGVPVLMMDIKGDLSGIAASGETNSKISERHSAINIEYLPKGYPVELLSLTGNEGVKLRATISEFGPVVLSKMLDLNPTQSGILSVLFQYADKNGLPLLDLKDLKRLLRFASEDGKESLEREYGRLSAASMGTIMRKAISLEQEGGDAFFGEPSFEVEDLLRKDKDGNGQVNVLRITDIQDKPRLYSSFMLALLAEIFNTFPEQGDSDKPRLIMFIDEAHLLFKEAGDDLLEQLDTVVKLIRSKGVGIYFCTQTPTDIPDSILGQLGLRVQHALRAITAKDRKAIKTAAENFPLTDFYETDKVLTSLGVGQAFVTALNEKGIPTPLVMTHLRAPASRMGILTDTELKSLIDKSDLVKKYKDPIDRESAYEILEKKIYEPEEEEEKEVIKQSPKKPLNNDSVWDELSKNTMVRQMGRTLIRELSRGLLGSVTGKKGRSSRGGGSIFDIF</sequence>
<gene>
    <name evidence="2" type="ORF">HH304_16740</name>
</gene>
<dbReference type="InterPro" id="IPR027417">
    <property type="entry name" value="P-loop_NTPase"/>
</dbReference>
<dbReference type="InterPro" id="IPR033186">
    <property type="entry name" value="HerA_C"/>
</dbReference>
<accession>A0A848J0H5</accession>
<feature type="domain" description="Helicase HerA-like C-terminal" evidence="1">
    <location>
        <begin position="35"/>
        <end position="507"/>
    </location>
</feature>
<dbReference type="PANTHER" id="PTHR30121">
    <property type="entry name" value="UNCHARACTERIZED PROTEIN YJGR-RELATED"/>
    <property type="match status" value="1"/>
</dbReference>
<organism evidence="2 3">
    <name type="scientific">Marinigracilibium pacificum</name>
    <dbReference type="NCBI Taxonomy" id="2729599"/>
    <lineage>
        <taxon>Bacteria</taxon>
        <taxon>Pseudomonadati</taxon>
        <taxon>Bacteroidota</taxon>
        <taxon>Cytophagia</taxon>
        <taxon>Cytophagales</taxon>
        <taxon>Flammeovirgaceae</taxon>
        <taxon>Marinigracilibium</taxon>
    </lineage>
</organism>
<keyword evidence="3" id="KW-1185">Reference proteome</keyword>
<dbReference type="InterPro" id="IPR051162">
    <property type="entry name" value="T4SS_component"/>
</dbReference>
<dbReference type="Proteomes" id="UP000559010">
    <property type="component" value="Unassembled WGS sequence"/>
</dbReference>
<proteinExistence type="predicted"/>
<name>A0A848J0H5_9BACT</name>
<dbReference type="EMBL" id="JABBNU010000010">
    <property type="protein sequence ID" value="NMM50057.1"/>
    <property type="molecule type" value="Genomic_DNA"/>
</dbReference>
<dbReference type="AlphaFoldDB" id="A0A848J0H5"/>
<evidence type="ECO:0000313" key="3">
    <source>
        <dbReference type="Proteomes" id="UP000559010"/>
    </source>
</evidence>
<dbReference type="Pfam" id="PF05872">
    <property type="entry name" value="HerA_C"/>
    <property type="match status" value="1"/>
</dbReference>
<dbReference type="RefSeq" id="WP_169684150.1">
    <property type="nucleotide sequence ID" value="NZ_JABBNU010000010.1"/>
</dbReference>
<dbReference type="Gene3D" id="3.40.50.300">
    <property type="entry name" value="P-loop containing nucleotide triphosphate hydrolases"/>
    <property type="match status" value="2"/>
</dbReference>
<dbReference type="PANTHER" id="PTHR30121:SF6">
    <property type="entry name" value="SLR6007 PROTEIN"/>
    <property type="match status" value="1"/>
</dbReference>
<evidence type="ECO:0000259" key="1">
    <source>
        <dbReference type="Pfam" id="PF05872"/>
    </source>
</evidence>
<evidence type="ECO:0000313" key="2">
    <source>
        <dbReference type="EMBL" id="NMM50057.1"/>
    </source>
</evidence>
<reference evidence="2 3" key="1">
    <citation type="submission" date="2020-04" db="EMBL/GenBank/DDBJ databases">
        <title>Flammeovirgaceae bacterium KN852 isolated from deep sea.</title>
        <authorList>
            <person name="Zhang D.-C."/>
        </authorList>
    </citation>
    <scope>NUCLEOTIDE SEQUENCE [LARGE SCALE GENOMIC DNA]</scope>
    <source>
        <strain evidence="2 3">KN852</strain>
    </source>
</reference>